<evidence type="ECO:0000313" key="12">
    <source>
        <dbReference type="EMBL" id="EIJ43914.1"/>
    </source>
</evidence>
<keyword evidence="13" id="KW-1185">Reference proteome</keyword>
<evidence type="ECO:0000256" key="1">
    <source>
        <dbReference type="ARBA" id="ARBA00006139"/>
    </source>
</evidence>
<dbReference type="PROSITE" id="PS00855">
    <property type="entry name" value="SPASE_II"/>
    <property type="match status" value="1"/>
</dbReference>
<dbReference type="AlphaFoldDB" id="I3CJX1"/>
<keyword evidence="6 9" id="KW-0378">Hydrolase</keyword>
<feature type="transmembrane region" description="Helical" evidence="9">
    <location>
        <begin position="138"/>
        <end position="163"/>
    </location>
</feature>
<keyword evidence="2 9" id="KW-1003">Cell membrane</keyword>
<dbReference type="PANTHER" id="PTHR33695:SF1">
    <property type="entry name" value="LIPOPROTEIN SIGNAL PEPTIDASE"/>
    <property type="match status" value="1"/>
</dbReference>
<dbReference type="GO" id="GO:0004190">
    <property type="term" value="F:aspartic-type endopeptidase activity"/>
    <property type="evidence" value="ECO:0007669"/>
    <property type="project" value="UniProtKB-UniRule"/>
</dbReference>
<dbReference type="STRING" id="395493.BegalDRAFT_3089"/>
<dbReference type="NCBIfam" id="TIGR00077">
    <property type="entry name" value="lspA"/>
    <property type="match status" value="1"/>
</dbReference>
<comment type="similarity">
    <text evidence="1 9 11">Belongs to the peptidase A8 family.</text>
</comment>
<keyword evidence="4 9" id="KW-0812">Transmembrane</keyword>
<evidence type="ECO:0000256" key="2">
    <source>
        <dbReference type="ARBA" id="ARBA00022475"/>
    </source>
</evidence>
<evidence type="ECO:0000256" key="9">
    <source>
        <dbReference type="HAMAP-Rule" id="MF_00161"/>
    </source>
</evidence>
<dbReference type="GO" id="GO:0006508">
    <property type="term" value="P:proteolysis"/>
    <property type="evidence" value="ECO:0007669"/>
    <property type="project" value="UniProtKB-KW"/>
</dbReference>
<organism evidence="12 13">
    <name type="scientific">Beggiatoa alba B18LD</name>
    <dbReference type="NCBI Taxonomy" id="395493"/>
    <lineage>
        <taxon>Bacteria</taxon>
        <taxon>Pseudomonadati</taxon>
        <taxon>Pseudomonadota</taxon>
        <taxon>Gammaproteobacteria</taxon>
        <taxon>Thiotrichales</taxon>
        <taxon>Thiotrichaceae</taxon>
        <taxon>Beggiatoa</taxon>
    </lineage>
</organism>
<comment type="function">
    <text evidence="9 10">This protein specifically catalyzes the removal of signal peptides from prolipoproteins.</text>
</comment>
<feature type="transmembrane region" description="Helical" evidence="9">
    <location>
        <begin position="47"/>
        <end position="66"/>
    </location>
</feature>
<dbReference type="HAMAP" id="MF_00161">
    <property type="entry name" value="LspA"/>
    <property type="match status" value="1"/>
</dbReference>
<accession>I3CJX1</accession>
<evidence type="ECO:0000256" key="5">
    <source>
        <dbReference type="ARBA" id="ARBA00022750"/>
    </source>
</evidence>
<dbReference type="UniPathway" id="UPA00665"/>
<comment type="catalytic activity">
    <reaction evidence="9 10">
        <text>Release of signal peptides from bacterial membrane prolipoproteins. Hydrolyzes -Xaa-Yaa-Zaa-|-(S,diacylglyceryl)Cys-, in which Xaa is hydrophobic (preferably Leu), and Yaa (Ala or Ser) and Zaa (Gly or Ala) have small, neutral side chains.</text>
        <dbReference type="EC" id="3.4.23.36"/>
    </reaction>
</comment>
<dbReference type="eggNOG" id="COG0597">
    <property type="taxonomic scope" value="Bacteria"/>
</dbReference>
<dbReference type="InterPro" id="IPR001872">
    <property type="entry name" value="Peptidase_A8"/>
</dbReference>
<dbReference type="GO" id="GO:0005886">
    <property type="term" value="C:plasma membrane"/>
    <property type="evidence" value="ECO:0007669"/>
    <property type="project" value="UniProtKB-SubCell"/>
</dbReference>
<feature type="active site" evidence="9">
    <location>
        <position position="146"/>
    </location>
</feature>
<feature type="transmembrane region" description="Helical" evidence="9">
    <location>
        <begin position="14"/>
        <end position="35"/>
    </location>
</feature>
<keyword evidence="3 9" id="KW-0645">Protease</keyword>
<evidence type="ECO:0000256" key="11">
    <source>
        <dbReference type="RuleBase" id="RU004181"/>
    </source>
</evidence>
<reference evidence="12 13" key="1">
    <citation type="submission" date="2011-11" db="EMBL/GenBank/DDBJ databases">
        <title>Improved High-Quality Draft sequence of Beggiatoa alba B18lD.</title>
        <authorList>
            <consortium name="US DOE Joint Genome Institute"/>
            <person name="Lucas S."/>
            <person name="Han J."/>
            <person name="Lapidus A."/>
            <person name="Cheng J.-F."/>
            <person name="Goodwin L."/>
            <person name="Pitluck S."/>
            <person name="Peters L."/>
            <person name="Mikhailova N."/>
            <person name="Held B."/>
            <person name="Detter J.C."/>
            <person name="Han C."/>
            <person name="Tapia R."/>
            <person name="Land M."/>
            <person name="Hauser L."/>
            <person name="Kyrpides N."/>
            <person name="Ivanova N."/>
            <person name="Pagani I."/>
            <person name="Samuel K."/>
            <person name="Teske A."/>
            <person name="Mueller J."/>
            <person name="Woyke T."/>
        </authorList>
    </citation>
    <scope>NUCLEOTIDE SEQUENCE [LARGE SCALE GENOMIC DNA]</scope>
    <source>
        <strain evidence="12 13">B18LD</strain>
    </source>
</reference>
<evidence type="ECO:0000256" key="4">
    <source>
        <dbReference type="ARBA" id="ARBA00022692"/>
    </source>
</evidence>
<dbReference type="RefSeq" id="WP_002691526.1">
    <property type="nucleotide sequence ID" value="NZ_JH600070.1"/>
</dbReference>
<evidence type="ECO:0000256" key="10">
    <source>
        <dbReference type="RuleBase" id="RU000594"/>
    </source>
</evidence>
<dbReference type="HOGENOM" id="CLU_083252_4_0_6"/>
<evidence type="ECO:0000256" key="7">
    <source>
        <dbReference type="ARBA" id="ARBA00022989"/>
    </source>
</evidence>
<keyword evidence="12" id="KW-0449">Lipoprotein</keyword>
<comment type="subcellular location">
    <subcellularLocation>
        <location evidence="9">Cell membrane</location>
        <topology evidence="9">Multi-pass membrane protein</topology>
    </subcellularLocation>
</comment>
<feature type="transmembrane region" description="Helical" evidence="9">
    <location>
        <begin position="101"/>
        <end position="118"/>
    </location>
</feature>
<dbReference type="PRINTS" id="PR00781">
    <property type="entry name" value="LIPOSIGPTASE"/>
</dbReference>
<dbReference type="Proteomes" id="UP000005744">
    <property type="component" value="Unassembled WGS sequence"/>
</dbReference>
<dbReference type="EMBL" id="JH600070">
    <property type="protein sequence ID" value="EIJ43914.1"/>
    <property type="molecule type" value="Genomic_DNA"/>
</dbReference>
<evidence type="ECO:0000256" key="6">
    <source>
        <dbReference type="ARBA" id="ARBA00022801"/>
    </source>
</evidence>
<dbReference type="OrthoDB" id="9810259at2"/>
<dbReference type="PANTHER" id="PTHR33695">
    <property type="entry name" value="LIPOPROTEIN SIGNAL PEPTIDASE"/>
    <property type="match status" value="1"/>
</dbReference>
<sequence length="173" mass="19459">MAYSPIANAPRYRALWWLSLSLLVLIIDQLTKLWANSALVYHEPYPILPFLNFTLVYNTGAAFSFLAEAGGWQRYFLTGLAIVISLVMIIWLSRLSSQQKWLAATLALILGGAIGNLIDRVLYGYVIDFIDVYYQTWHFPAFNIADSAITVGAIMLLIDALWLSHSQHAPYSS</sequence>
<evidence type="ECO:0000256" key="8">
    <source>
        <dbReference type="ARBA" id="ARBA00023136"/>
    </source>
</evidence>
<feature type="transmembrane region" description="Helical" evidence="9">
    <location>
        <begin position="72"/>
        <end position="92"/>
    </location>
</feature>
<dbReference type="Pfam" id="PF01252">
    <property type="entry name" value="Peptidase_A8"/>
    <property type="match status" value="1"/>
</dbReference>
<proteinExistence type="inferred from homology"/>
<gene>
    <name evidence="9" type="primary">lspA</name>
    <name evidence="12" type="ORF">BegalDRAFT_3089</name>
</gene>
<feature type="active site" evidence="9">
    <location>
        <position position="128"/>
    </location>
</feature>
<evidence type="ECO:0000256" key="3">
    <source>
        <dbReference type="ARBA" id="ARBA00022670"/>
    </source>
</evidence>
<name>I3CJX1_9GAMM</name>
<evidence type="ECO:0000313" key="13">
    <source>
        <dbReference type="Proteomes" id="UP000005744"/>
    </source>
</evidence>
<protein>
    <recommendedName>
        <fullName evidence="9">Lipoprotein signal peptidase</fullName>
        <ecNumber evidence="9">3.4.23.36</ecNumber>
    </recommendedName>
    <alternativeName>
        <fullName evidence="9">Prolipoprotein signal peptidase</fullName>
    </alternativeName>
    <alternativeName>
        <fullName evidence="9">Signal peptidase II</fullName>
        <shortName evidence="9">SPase II</shortName>
    </alternativeName>
</protein>
<keyword evidence="7 9" id="KW-1133">Transmembrane helix</keyword>
<keyword evidence="8 9" id="KW-0472">Membrane</keyword>
<dbReference type="EC" id="3.4.23.36" evidence="9"/>
<keyword evidence="5 9" id="KW-0064">Aspartyl protease</keyword>
<comment type="pathway">
    <text evidence="9">Protein modification; lipoprotein biosynthesis (signal peptide cleavage).</text>
</comment>